<feature type="transmembrane region" description="Helical" evidence="7">
    <location>
        <begin position="106"/>
        <end position="129"/>
    </location>
</feature>
<protein>
    <submittedName>
        <fullName evidence="10">Carbohydrate ABC transporter permease</fullName>
    </submittedName>
</protein>
<dbReference type="PANTHER" id="PTHR43744">
    <property type="entry name" value="ABC TRANSPORTER PERMEASE PROTEIN MG189-RELATED-RELATED"/>
    <property type="match status" value="1"/>
</dbReference>
<organism evidence="10 13">
    <name type="scientific">Arthrobacter zhangbolii</name>
    <dbReference type="NCBI Taxonomy" id="2886936"/>
    <lineage>
        <taxon>Bacteria</taxon>
        <taxon>Bacillati</taxon>
        <taxon>Actinomycetota</taxon>
        <taxon>Actinomycetes</taxon>
        <taxon>Micrococcales</taxon>
        <taxon>Micrococcaceae</taxon>
        <taxon>Arthrobacter</taxon>
    </lineage>
</organism>
<evidence type="ECO:0000313" key="12">
    <source>
        <dbReference type="Proteomes" id="UP000829758"/>
    </source>
</evidence>
<evidence type="ECO:0000313" key="13">
    <source>
        <dbReference type="Proteomes" id="UP001155145"/>
    </source>
</evidence>
<keyword evidence="12" id="KW-1185">Reference proteome</keyword>
<evidence type="ECO:0000256" key="5">
    <source>
        <dbReference type="ARBA" id="ARBA00022989"/>
    </source>
</evidence>
<dbReference type="Proteomes" id="UP001155145">
    <property type="component" value="Unassembled WGS sequence"/>
</dbReference>
<dbReference type="GO" id="GO:0005886">
    <property type="term" value="C:plasma membrane"/>
    <property type="evidence" value="ECO:0007669"/>
    <property type="project" value="UniProtKB-SubCell"/>
</dbReference>
<feature type="transmembrane region" description="Helical" evidence="7">
    <location>
        <begin position="136"/>
        <end position="159"/>
    </location>
</feature>
<comment type="similarity">
    <text evidence="7">Belongs to the binding-protein-dependent transport system permease family.</text>
</comment>
<name>A0A9X1MB29_9MICC</name>
<feature type="compositionally biased region" description="Basic and acidic residues" evidence="8">
    <location>
        <begin position="10"/>
        <end position="23"/>
    </location>
</feature>
<dbReference type="Gene3D" id="1.10.3720.10">
    <property type="entry name" value="MetI-like"/>
    <property type="match status" value="1"/>
</dbReference>
<evidence type="ECO:0000313" key="10">
    <source>
        <dbReference type="EMBL" id="MCC3274050.1"/>
    </source>
</evidence>
<feature type="transmembrane region" description="Helical" evidence="7">
    <location>
        <begin position="165"/>
        <end position="187"/>
    </location>
</feature>
<keyword evidence="4 7" id="KW-0812">Transmembrane</keyword>
<accession>A0A9X1MB29</accession>
<feature type="transmembrane region" description="Helical" evidence="7">
    <location>
        <begin position="270"/>
        <end position="290"/>
    </location>
</feature>
<keyword evidence="3" id="KW-1003">Cell membrane</keyword>
<dbReference type="InterPro" id="IPR000515">
    <property type="entry name" value="MetI-like"/>
</dbReference>
<dbReference type="InterPro" id="IPR035906">
    <property type="entry name" value="MetI-like_sf"/>
</dbReference>
<feature type="region of interest" description="Disordered" evidence="8">
    <location>
        <begin position="1"/>
        <end position="30"/>
    </location>
</feature>
<dbReference type="EMBL" id="CP094984">
    <property type="protein sequence ID" value="UON92844.1"/>
    <property type="molecule type" value="Genomic_DNA"/>
</dbReference>
<evidence type="ECO:0000256" key="3">
    <source>
        <dbReference type="ARBA" id="ARBA00022475"/>
    </source>
</evidence>
<sequence length="305" mass="33413">MSSTAVPAAEKPRAAAPARREQRAAAPRARQRRPLTLGRVLTYLALSLGAVIVLFPVYFGFVGAFMGPADINAYPASLWPFNGFRAENFAGALNTIPLGRQYVNSVVMAGLITLGQLVTSLLAAYALVFLKVRWRFFWFALFMCSMMVPSEAIIIPNYLTMSNAGLINTVPALVLPFLAHGFGIFLLRQAFMSFPVELWEASRIDGAGHMRFLRSVLVPLSKPTLAALGIWSFLSAWNMYFWPLLVTQTPEMQTIQIGITQLRSADNFNAGLVLAGTVLAIIPTLILVIFGQRFIVRGLTAGSIK</sequence>
<dbReference type="EMBL" id="JAJFZT010000011">
    <property type="protein sequence ID" value="MCC3274050.1"/>
    <property type="molecule type" value="Genomic_DNA"/>
</dbReference>
<dbReference type="AlphaFoldDB" id="A0A9X1MB29"/>
<evidence type="ECO:0000256" key="4">
    <source>
        <dbReference type="ARBA" id="ARBA00022692"/>
    </source>
</evidence>
<dbReference type="Pfam" id="PF00528">
    <property type="entry name" value="BPD_transp_1"/>
    <property type="match status" value="1"/>
</dbReference>
<reference evidence="10" key="1">
    <citation type="submission" date="2021-10" db="EMBL/GenBank/DDBJ databases">
        <title>Novel species in genus Arthrobacter.</title>
        <authorList>
            <person name="Liu Y."/>
        </authorList>
    </citation>
    <scope>NUCLEOTIDE SEQUENCE</scope>
    <source>
        <strain evidence="10">Zg-Y462</strain>
        <strain evidence="12">zg-Y462</strain>
    </source>
</reference>
<evidence type="ECO:0000256" key="8">
    <source>
        <dbReference type="SAM" id="MobiDB-lite"/>
    </source>
</evidence>
<dbReference type="PROSITE" id="PS50928">
    <property type="entry name" value="ABC_TM1"/>
    <property type="match status" value="1"/>
</dbReference>
<dbReference type="GO" id="GO:0055085">
    <property type="term" value="P:transmembrane transport"/>
    <property type="evidence" value="ECO:0007669"/>
    <property type="project" value="InterPro"/>
</dbReference>
<feature type="transmembrane region" description="Helical" evidence="7">
    <location>
        <begin position="40"/>
        <end position="61"/>
    </location>
</feature>
<dbReference type="SUPFAM" id="SSF161098">
    <property type="entry name" value="MetI-like"/>
    <property type="match status" value="1"/>
</dbReference>
<keyword evidence="2 7" id="KW-0813">Transport</keyword>
<keyword evidence="6 7" id="KW-0472">Membrane</keyword>
<keyword evidence="5 7" id="KW-1133">Transmembrane helix</keyword>
<feature type="domain" description="ABC transmembrane type-1" evidence="9">
    <location>
        <begin position="102"/>
        <end position="291"/>
    </location>
</feature>
<dbReference type="PANTHER" id="PTHR43744:SF8">
    <property type="entry name" value="SN-GLYCEROL-3-PHOSPHATE TRANSPORT SYSTEM PERMEASE PROTEIN UGPE"/>
    <property type="match status" value="1"/>
</dbReference>
<dbReference type="Proteomes" id="UP000829758">
    <property type="component" value="Chromosome"/>
</dbReference>
<proteinExistence type="inferred from homology"/>
<evidence type="ECO:0000256" key="1">
    <source>
        <dbReference type="ARBA" id="ARBA00004651"/>
    </source>
</evidence>
<gene>
    <name evidence="10" type="ORF">LJ755_15100</name>
    <name evidence="11" type="ORF">MUK71_04150</name>
</gene>
<evidence type="ECO:0000256" key="6">
    <source>
        <dbReference type="ARBA" id="ARBA00023136"/>
    </source>
</evidence>
<evidence type="ECO:0000256" key="7">
    <source>
        <dbReference type="RuleBase" id="RU363032"/>
    </source>
</evidence>
<evidence type="ECO:0000256" key="2">
    <source>
        <dbReference type="ARBA" id="ARBA00022448"/>
    </source>
</evidence>
<dbReference type="CDD" id="cd06261">
    <property type="entry name" value="TM_PBP2"/>
    <property type="match status" value="1"/>
</dbReference>
<comment type="subcellular location">
    <subcellularLocation>
        <location evidence="1 7">Cell membrane</location>
        <topology evidence="1 7">Multi-pass membrane protein</topology>
    </subcellularLocation>
</comment>
<dbReference type="RefSeq" id="WP_227904041.1">
    <property type="nucleotide sequence ID" value="NZ_CP094984.1"/>
</dbReference>
<evidence type="ECO:0000259" key="9">
    <source>
        <dbReference type="PROSITE" id="PS50928"/>
    </source>
</evidence>
<evidence type="ECO:0000313" key="11">
    <source>
        <dbReference type="EMBL" id="UON92844.1"/>
    </source>
</evidence>